<evidence type="ECO:0000313" key="2">
    <source>
        <dbReference type="Proteomes" id="UP000248012"/>
    </source>
</evidence>
<dbReference type="InterPro" id="IPR003795">
    <property type="entry name" value="DUF192"/>
</dbReference>
<gene>
    <name evidence="1" type="ORF">DI396_00450</name>
</gene>
<dbReference type="OrthoDB" id="9808290at2"/>
<organism evidence="1 2">
    <name type="scientific">Litorivita pollutaquae</name>
    <dbReference type="NCBI Taxonomy" id="2200892"/>
    <lineage>
        <taxon>Bacteria</taxon>
        <taxon>Pseudomonadati</taxon>
        <taxon>Pseudomonadota</taxon>
        <taxon>Alphaproteobacteria</taxon>
        <taxon>Rhodobacterales</taxon>
        <taxon>Paracoccaceae</taxon>
        <taxon>Litorivita</taxon>
    </lineage>
</organism>
<dbReference type="Pfam" id="PF02643">
    <property type="entry name" value="DUF192"/>
    <property type="match status" value="1"/>
</dbReference>
<dbReference type="Gene3D" id="2.60.120.1140">
    <property type="entry name" value="Protein of unknown function DUF192"/>
    <property type="match status" value="1"/>
</dbReference>
<accession>A0A2V4NG05</accession>
<protein>
    <submittedName>
        <fullName evidence="1">DUF192 domain-containing protein</fullName>
    </submittedName>
</protein>
<dbReference type="AlphaFoldDB" id="A0A2V4NG05"/>
<dbReference type="InterPro" id="IPR038695">
    <property type="entry name" value="Saro_0823-like_sf"/>
</dbReference>
<dbReference type="PANTHER" id="PTHR37953">
    <property type="entry name" value="UPF0127 PROTEIN MJ1496"/>
    <property type="match status" value="1"/>
</dbReference>
<comment type="caution">
    <text evidence="1">The sequence shown here is derived from an EMBL/GenBank/DDBJ whole genome shotgun (WGS) entry which is preliminary data.</text>
</comment>
<reference evidence="1 2" key="1">
    <citation type="submission" date="2018-05" db="EMBL/GenBank/DDBJ databases">
        <title>Oceanovita maritima gen. nov., sp. nov., a marine bacterium in the family Rhodobacteraceae isolated from surface seawater of Lundu port Xiamen, China.</title>
        <authorList>
            <person name="Hetharua B.H."/>
            <person name="Min D."/>
            <person name="Liao H."/>
            <person name="Tian Y."/>
        </authorList>
    </citation>
    <scope>NUCLEOTIDE SEQUENCE [LARGE SCALE GENOMIC DNA]</scope>
    <source>
        <strain evidence="1 2">FSX-11</strain>
    </source>
</reference>
<evidence type="ECO:0000313" key="1">
    <source>
        <dbReference type="EMBL" id="PYC49373.1"/>
    </source>
</evidence>
<dbReference type="EMBL" id="QFVT01000001">
    <property type="protein sequence ID" value="PYC49373.1"/>
    <property type="molecule type" value="Genomic_DNA"/>
</dbReference>
<name>A0A2V4NG05_9RHOB</name>
<dbReference type="PANTHER" id="PTHR37953:SF1">
    <property type="entry name" value="UPF0127 PROTEIN MJ1496"/>
    <property type="match status" value="1"/>
</dbReference>
<dbReference type="Proteomes" id="UP000248012">
    <property type="component" value="Unassembled WGS sequence"/>
</dbReference>
<keyword evidence="2" id="KW-1185">Reference proteome</keyword>
<sequence>MRRLRDGAGVETLRARLYPKARRKPHRAVPLIAFLAALAVAIAAAVPLSLALFPAPAHAEVAQSCDSETAYLRGAFGTARFSVELAQTEAERARGLMDREAMPKSAGMLFVYPTDTHAVFWMKNTLIPLDMIFLDARGVVKSVHANAIPHDLTPIDGGRGIRAVLEINGGLAGLLGIEAGAEMRHPAFAKNHALWPCE</sequence>
<proteinExistence type="predicted"/>